<reference evidence="2 3" key="1">
    <citation type="submission" date="2024-10" db="EMBL/GenBank/DDBJ databases">
        <title>The Natural Products Discovery Center: Release of the First 8490 Sequenced Strains for Exploring Actinobacteria Biosynthetic Diversity.</title>
        <authorList>
            <person name="Kalkreuter E."/>
            <person name="Kautsar S.A."/>
            <person name="Yang D."/>
            <person name="Bader C.D."/>
            <person name="Teijaro C.N."/>
            <person name="Fluegel L."/>
            <person name="Davis C.M."/>
            <person name="Simpson J.R."/>
            <person name="Lauterbach L."/>
            <person name="Steele A.D."/>
            <person name="Gui C."/>
            <person name="Meng S."/>
            <person name="Li G."/>
            <person name="Viehrig K."/>
            <person name="Ye F."/>
            <person name="Su P."/>
            <person name="Kiefer A.F."/>
            <person name="Nichols A."/>
            <person name="Cepeda A.J."/>
            <person name="Yan W."/>
            <person name="Fan B."/>
            <person name="Jiang Y."/>
            <person name="Adhikari A."/>
            <person name="Zheng C.-J."/>
            <person name="Schuster L."/>
            <person name="Cowan T.M."/>
            <person name="Smanski M.J."/>
            <person name="Chevrette M.G."/>
            <person name="De Carvalho L.P.S."/>
            <person name="Shen B."/>
        </authorList>
    </citation>
    <scope>NUCLEOTIDE SEQUENCE [LARGE SCALE GENOMIC DNA]</scope>
    <source>
        <strain evidence="2 3">NPDC001281</strain>
    </source>
</reference>
<organism evidence="2 3">
    <name type="scientific">Microtetraspora fusca</name>
    <dbReference type="NCBI Taxonomy" id="1997"/>
    <lineage>
        <taxon>Bacteria</taxon>
        <taxon>Bacillati</taxon>
        <taxon>Actinomycetota</taxon>
        <taxon>Actinomycetes</taxon>
        <taxon>Streptosporangiales</taxon>
        <taxon>Streptosporangiaceae</taxon>
        <taxon>Microtetraspora</taxon>
    </lineage>
</organism>
<dbReference type="RefSeq" id="WP_387347549.1">
    <property type="nucleotide sequence ID" value="NZ_JBIAXI010000039.1"/>
</dbReference>
<protein>
    <submittedName>
        <fullName evidence="2">Uncharacterized protein</fullName>
    </submittedName>
</protein>
<keyword evidence="3" id="KW-1185">Reference proteome</keyword>
<dbReference type="Proteomes" id="UP001602119">
    <property type="component" value="Unassembled WGS sequence"/>
</dbReference>
<feature type="region of interest" description="Disordered" evidence="1">
    <location>
        <begin position="78"/>
        <end position="101"/>
    </location>
</feature>
<feature type="compositionally biased region" description="Polar residues" evidence="1">
    <location>
        <begin position="89"/>
        <end position="101"/>
    </location>
</feature>
<evidence type="ECO:0000256" key="1">
    <source>
        <dbReference type="SAM" id="MobiDB-lite"/>
    </source>
</evidence>
<proteinExistence type="predicted"/>
<name>A0ABW6VHU8_MICFU</name>
<gene>
    <name evidence="2" type="ORF">ACFY05_39535</name>
</gene>
<comment type="caution">
    <text evidence="2">The sequence shown here is derived from an EMBL/GenBank/DDBJ whole genome shotgun (WGS) entry which is preliminary data.</text>
</comment>
<sequence length="101" mass="10309">MRRSQTFTGVEGAERRGARTGAKAQRSGLREGQILNTGADFYTGTLFADMDAPEPGSLDALMAASHGRTAGVLPKEAALASASTGGSGNRPSKTQAGGTRL</sequence>
<accession>A0ABW6VHU8</accession>
<evidence type="ECO:0000313" key="3">
    <source>
        <dbReference type="Proteomes" id="UP001602119"/>
    </source>
</evidence>
<feature type="region of interest" description="Disordered" evidence="1">
    <location>
        <begin position="1"/>
        <end position="32"/>
    </location>
</feature>
<evidence type="ECO:0000313" key="2">
    <source>
        <dbReference type="EMBL" id="MFF4778934.1"/>
    </source>
</evidence>
<dbReference type="EMBL" id="JBIAXI010000039">
    <property type="protein sequence ID" value="MFF4778934.1"/>
    <property type="molecule type" value="Genomic_DNA"/>
</dbReference>